<accession>A0AAD7XAY2</accession>
<dbReference type="PANTHER" id="PTHR19961:SF18">
    <property type="entry name" value="FI19014P1"/>
    <property type="match status" value="1"/>
</dbReference>
<organism evidence="6 7">
    <name type="scientific">Trametes cubensis</name>
    <dbReference type="NCBI Taxonomy" id="1111947"/>
    <lineage>
        <taxon>Eukaryota</taxon>
        <taxon>Fungi</taxon>
        <taxon>Dikarya</taxon>
        <taxon>Basidiomycota</taxon>
        <taxon>Agaricomycotina</taxon>
        <taxon>Agaricomycetes</taxon>
        <taxon>Polyporales</taxon>
        <taxon>Polyporaceae</taxon>
        <taxon>Trametes</taxon>
    </lineage>
</organism>
<dbReference type="GO" id="GO:0051017">
    <property type="term" value="P:actin filament bundle assembly"/>
    <property type="evidence" value="ECO:0007669"/>
    <property type="project" value="InterPro"/>
</dbReference>
<dbReference type="SUPFAM" id="SSF47473">
    <property type="entry name" value="EF-hand"/>
    <property type="match status" value="1"/>
</dbReference>
<feature type="domain" description="Calponin-homology (CH)" evidence="5">
    <location>
        <begin position="261"/>
        <end position="364"/>
    </location>
</feature>
<reference evidence="6" key="1">
    <citation type="submission" date="2022-11" db="EMBL/GenBank/DDBJ databases">
        <title>Genome Sequence of Cubamyces cubensis.</title>
        <authorList>
            <person name="Buettner E."/>
        </authorList>
    </citation>
    <scope>NUCLEOTIDE SEQUENCE</scope>
    <source>
        <strain evidence="6">MPL-01</strain>
    </source>
</reference>
<feature type="domain" description="Calponin-homology (CH)" evidence="5">
    <location>
        <begin position="535"/>
        <end position="647"/>
    </location>
</feature>
<evidence type="ECO:0000259" key="5">
    <source>
        <dbReference type="PROSITE" id="PS50021"/>
    </source>
</evidence>
<evidence type="ECO:0000256" key="1">
    <source>
        <dbReference type="ARBA" id="ARBA00022723"/>
    </source>
</evidence>
<dbReference type="InterPro" id="IPR011992">
    <property type="entry name" value="EF-hand-dom_pair"/>
</dbReference>
<keyword evidence="2" id="KW-0677">Repeat</keyword>
<protein>
    <recommendedName>
        <fullName evidence="5">Calponin-homology (CH) domain-containing protein</fullName>
    </recommendedName>
</protein>
<feature type="domain" description="Calponin-homology (CH)" evidence="5">
    <location>
        <begin position="388"/>
        <end position="520"/>
    </location>
</feature>
<keyword evidence="3" id="KW-0106">Calcium</keyword>
<keyword evidence="7" id="KW-1185">Reference proteome</keyword>
<feature type="domain" description="Calponin-homology (CH)" evidence="5">
    <location>
        <begin position="113"/>
        <end position="233"/>
    </location>
</feature>
<keyword evidence="4" id="KW-0009">Actin-binding</keyword>
<dbReference type="InterPro" id="IPR001715">
    <property type="entry name" value="CH_dom"/>
</dbReference>
<dbReference type="GO" id="GO:0046872">
    <property type="term" value="F:metal ion binding"/>
    <property type="evidence" value="ECO:0007669"/>
    <property type="project" value="UniProtKB-KW"/>
</dbReference>
<dbReference type="AlphaFoldDB" id="A0AAD7XAY2"/>
<dbReference type="GO" id="GO:0051015">
    <property type="term" value="F:actin filament binding"/>
    <property type="evidence" value="ECO:0007669"/>
    <property type="project" value="InterPro"/>
</dbReference>
<dbReference type="Gene3D" id="1.10.418.10">
    <property type="entry name" value="Calponin-like domain"/>
    <property type="match status" value="4"/>
</dbReference>
<dbReference type="GO" id="GO:0032432">
    <property type="term" value="C:actin filament bundle"/>
    <property type="evidence" value="ECO:0007669"/>
    <property type="project" value="TreeGrafter"/>
</dbReference>
<evidence type="ECO:0000256" key="2">
    <source>
        <dbReference type="ARBA" id="ARBA00022737"/>
    </source>
</evidence>
<dbReference type="GO" id="GO:0005884">
    <property type="term" value="C:actin filament"/>
    <property type="evidence" value="ECO:0007669"/>
    <property type="project" value="TreeGrafter"/>
</dbReference>
<comment type="caution">
    <text evidence="6">The sequence shown here is derived from an EMBL/GenBank/DDBJ whole genome shotgun (WGS) entry which is preliminary data.</text>
</comment>
<dbReference type="Proteomes" id="UP001215151">
    <property type="component" value="Unassembled WGS sequence"/>
</dbReference>
<dbReference type="SUPFAM" id="SSF47576">
    <property type="entry name" value="Calponin-homology domain, CH-domain"/>
    <property type="match status" value="1"/>
</dbReference>
<evidence type="ECO:0000313" key="6">
    <source>
        <dbReference type="EMBL" id="KAJ8481343.1"/>
    </source>
</evidence>
<dbReference type="CDD" id="cd21294">
    <property type="entry name" value="CH_FIMB_rpt1"/>
    <property type="match status" value="1"/>
</dbReference>
<dbReference type="PROSITE" id="PS50021">
    <property type="entry name" value="CH"/>
    <property type="match status" value="4"/>
</dbReference>
<name>A0AAD7XAY2_9APHY</name>
<dbReference type="InterPro" id="IPR001589">
    <property type="entry name" value="Actinin_actin-bd_CS"/>
</dbReference>
<proteinExistence type="predicted"/>
<dbReference type="PROSITE" id="PS00020">
    <property type="entry name" value="ACTININ_2"/>
    <property type="match status" value="1"/>
</dbReference>
<dbReference type="GO" id="GO:0030479">
    <property type="term" value="C:actin cortical patch"/>
    <property type="evidence" value="ECO:0007669"/>
    <property type="project" value="UniProtKB-ARBA"/>
</dbReference>
<gene>
    <name evidence="6" type="ORF">ONZ51_g6053</name>
</gene>
<evidence type="ECO:0000313" key="7">
    <source>
        <dbReference type="Proteomes" id="UP001215151"/>
    </source>
</evidence>
<dbReference type="PANTHER" id="PTHR19961">
    <property type="entry name" value="FIMBRIN/PLASTIN"/>
    <property type="match status" value="1"/>
</dbReference>
<dbReference type="CDD" id="cd21300">
    <property type="entry name" value="CH_FIMB_rpt3"/>
    <property type="match status" value="1"/>
</dbReference>
<dbReference type="FunFam" id="1.10.418.10:FF:000042">
    <property type="entry name" value="Fimbrin, putative"/>
    <property type="match status" value="1"/>
</dbReference>
<dbReference type="InterPro" id="IPR039959">
    <property type="entry name" value="Fimbrin/Plastin"/>
</dbReference>
<dbReference type="InterPro" id="IPR036872">
    <property type="entry name" value="CH_dom_sf"/>
</dbReference>
<dbReference type="FunFam" id="1.10.418.10:FF:000016">
    <property type="entry name" value="Probable fimbrin"/>
    <property type="match status" value="1"/>
</dbReference>
<dbReference type="EMBL" id="JAPEVG010000139">
    <property type="protein sequence ID" value="KAJ8481343.1"/>
    <property type="molecule type" value="Genomic_DNA"/>
</dbReference>
<dbReference type="GO" id="GO:0051639">
    <property type="term" value="P:actin filament network formation"/>
    <property type="evidence" value="ECO:0007669"/>
    <property type="project" value="TreeGrafter"/>
</dbReference>
<dbReference type="GO" id="GO:0110009">
    <property type="term" value="P:formin-nucleated actin cable organization"/>
    <property type="evidence" value="ECO:0007669"/>
    <property type="project" value="UniProtKB-ARBA"/>
</dbReference>
<sequence>MDAFRLRKKFPEVSQDEMFDLINRFNAISTDTPGRVDKQRVLQSLQAAGESYDTAREVLKHVSVDSSGKVELEDWVELNVKLHAQSKDALLTTKKGKVTVQGSNANVSHTINEDERAEFTNHINAVLEGDPDIGYRLPIPTNTMQLFDECRDGLILCKLINDSVPDTIDARVLNKPTAKKPLNAFQITENNNIVITSAKAIGCSVVNIGPTDIAEGREHLILGLIWQIIRRGLLAQVDIKLHPELYRLCEEGETIEDLLRLTPDQILLRWFNYHLKQAGWKRRVNNFSRDVSDGENYTVLLNQLVPEKCSLAPLQARDNRQRAEQVLQNADAIGCRKYLTPASLVSGNPRLNLAFVANLFNNYPGLAPLDEQEAKDYGVVEDFDAEGEREARVFTLWLNSLGVEPAVFNFFENLKDGIVILQAFDKIMPGSVVWRRVSKPKAGAEQEVSPVNADGEEEDIGVTPNQSKLSRFKQVENCNYVVDLGKQSGMHLVGIQGSDIVDGNKTLVLGLVWQLMRKNITQTLSSLSKSAQGRPMTDTEILKWANTTAQNGKPGVKPIRSFKDPSLTTGIFLLDLLDALRPGIVDPTLVINVSESGPYEDRRQNAKLAISIARKMNALIFLVPEDIVDVRPRLIMTFVGSLMAIANQ</sequence>
<dbReference type="FunFam" id="1.10.418.10:FF:000010">
    <property type="entry name" value="Plastin-3 isoform 1"/>
    <property type="match status" value="1"/>
</dbReference>
<evidence type="ECO:0000256" key="4">
    <source>
        <dbReference type="ARBA" id="ARBA00023203"/>
    </source>
</evidence>
<dbReference type="SMART" id="SM00033">
    <property type="entry name" value="CH"/>
    <property type="match status" value="4"/>
</dbReference>
<keyword evidence="1" id="KW-0479">Metal-binding</keyword>
<evidence type="ECO:0000256" key="3">
    <source>
        <dbReference type="ARBA" id="ARBA00022837"/>
    </source>
</evidence>
<dbReference type="Pfam" id="PF00307">
    <property type="entry name" value="CH"/>
    <property type="match status" value="4"/>
</dbReference>